<evidence type="ECO:0000313" key="1">
    <source>
        <dbReference type="EMBL" id="KAF8909002.1"/>
    </source>
</evidence>
<protein>
    <submittedName>
        <fullName evidence="1">Uncharacterized protein</fullName>
    </submittedName>
</protein>
<dbReference type="AlphaFoldDB" id="A0A9P5TT70"/>
<dbReference type="OrthoDB" id="10503088at2759"/>
<sequence length="85" mass="9589">MSTSKLSFTTSAVKVFTRMANTPLVEPDSWRRPNEIPLQTFSSTSGPSFDSYWEFSNVHSSPSSPRHSRNFSLSSLDNVSYITEH</sequence>
<evidence type="ECO:0000313" key="2">
    <source>
        <dbReference type="Proteomes" id="UP000724874"/>
    </source>
</evidence>
<gene>
    <name evidence="1" type="ORF">CPB84DRAFT_1766621</name>
</gene>
<comment type="caution">
    <text evidence="1">The sequence shown here is derived from an EMBL/GenBank/DDBJ whole genome shotgun (WGS) entry which is preliminary data.</text>
</comment>
<dbReference type="Proteomes" id="UP000724874">
    <property type="component" value="Unassembled WGS sequence"/>
</dbReference>
<dbReference type="EMBL" id="JADNYJ010000010">
    <property type="protein sequence ID" value="KAF8909002.1"/>
    <property type="molecule type" value="Genomic_DNA"/>
</dbReference>
<accession>A0A9P5TT70</accession>
<keyword evidence="2" id="KW-1185">Reference proteome</keyword>
<proteinExistence type="predicted"/>
<reference evidence="1" key="1">
    <citation type="submission" date="2020-11" db="EMBL/GenBank/DDBJ databases">
        <authorList>
            <consortium name="DOE Joint Genome Institute"/>
            <person name="Ahrendt S."/>
            <person name="Riley R."/>
            <person name="Andreopoulos W."/>
            <person name="LaButti K."/>
            <person name="Pangilinan J."/>
            <person name="Ruiz-duenas F.J."/>
            <person name="Barrasa J.M."/>
            <person name="Sanchez-Garcia M."/>
            <person name="Camarero S."/>
            <person name="Miyauchi S."/>
            <person name="Serrano A."/>
            <person name="Linde D."/>
            <person name="Babiker R."/>
            <person name="Drula E."/>
            <person name="Ayuso-Fernandez I."/>
            <person name="Pacheco R."/>
            <person name="Padilla G."/>
            <person name="Ferreira P."/>
            <person name="Barriuso J."/>
            <person name="Kellner H."/>
            <person name="Castanera R."/>
            <person name="Alfaro M."/>
            <person name="Ramirez L."/>
            <person name="Pisabarro A.G."/>
            <person name="Kuo A."/>
            <person name="Tritt A."/>
            <person name="Lipzen A."/>
            <person name="He G."/>
            <person name="Yan M."/>
            <person name="Ng V."/>
            <person name="Cullen D."/>
            <person name="Martin F."/>
            <person name="Rosso M.-N."/>
            <person name="Henrissat B."/>
            <person name="Hibbett D."/>
            <person name="Martinez A.T."/>
            <person name="Grigoriev I.V."/>
        </authorList>
    </citation>
    <scope>NUCLEOTIDE SEQUENCE</scope>
    <source>
        <strain evidence="1">AH 44721</strain>
    </source>
</reference>
<name>A0A9P5TT70_GYMJU</name>
<organism evidence="1 2">
    <name type="scientific">Gymnopilus junonius</name>
    <name type="common">Spectacular rustgill mushroom</name>
    <name type="synonym">Gymnopilus spectabilis subsp. junonius</name>
    <dbReference type="NCBI Taxonomy" id="109634"/>
    <lineage>
        <taxon>Eukaryota</taxon>
        <taxon>Fungi</taxon>
        <taxon>Dikarya</taxon>
        <taxon>Basidiomycota</taxon>
        <taxon>Agaricomycotina</taxon>
        <taxon>Agaricomycetes</taxon>
        <taxon>Agaricomycetidae</taxon>
        <taxon>Agaricales</taxon>
        <taxon>Agaricineae</taxon>
        <taxon>Hymenogastraceae</taxon>
        <taxon>Gymnopilus</taxon>
    </lineage>
</organism>